<sequence length="286" mass="33622">WFLETEELDHIDLEYKGYAFFGKKFSAKSERKKRRAGLEEETPETIVVVVSLPIELEILGDDLIRKLTDEIRNKFENEFYEVIESEIARETVIKTPKIQEYIKKGKKIKFFMRELIDKTVKEYFSNVIQKRAESPSLKTQRAISYFSLKGFDPTSLKGVNEFSTIELFDPNKQKDNDLTIKQPLSITAINLVENSQEIEITVQNNTNKELKDISITINHLKEFFEKEVMTQEIDFWFPQEELLFVSPIVPYIDEYLFSINQREGSESIQKILTQRIDLKIINKIKS</sequence>
<organism evidence="1">
    <name type="scientific">marine sediment metagenome</name>
    <dbReference type="NCBI Taxonomy" id="412755"/>
    <lineage>
        <taxon>unclassified sequences</taxon>
        <taxon>metagenomes</taxon>
        <taxon>ecological metagenomes</taxon>
    </lineage>
</organism>
<dbReference type="AlphaFoldDB" id="X1DH79"/>
<proteinExistence type="predicted"/>
<protein>
    <submittedName>
        <fullName evidence="1">Uncharacterized protein</fullName>
    </submittedName>
</protein>
<dbReference type="EMBL" id="BART01019751">
    <property type="protein sequence ID" value="GAG95791.1"/>
    <property type="molecule type" value="Genomic_DNA"/>
</dbReference>
<gene>
    <name evidence="1" type="ORF">S01H4_36877</name>
</gene>
<reference evidence="1" key="1">
    <citation type="journal article" date="2014" name="Front. Microbiol.">
        <title>High frequency of phylogenetically diverse reductive dehalogenase-homologous genes in deep subseafloor sedimentary metagenomes.</title>
        <authorList>
            <person name="Kawai M."/>
            <person name="Futagami T."/>
            <person name="Toyoda A."/>
            <person name="Takaki Y."/>
            <person name="Nishi S."/>
            <person name="Hori S."/>
            <person name="Arai W."/>
            <person name="Tsubouchi T."/>
            <person name="Morono Y."/>
            <person name="Uchiyama I."/>
            <person name="Ito T."/>
            <person name="Fujiyama A."/>
            <person name="Inagaki F."/>
            <person name="Takami H."/>
        </authorList>
    </citation>
    <scope>NUCLEOTIDE SEQUENCE</scope>
    <source>
        <strain evidence="1">Expedition CK06-06</strain>
    </source>
</reference>
<evidence type="ECO:0000313" key="1">
    <source>
        <dbReference type="EMBL" id="GAG95791.1"/>
    </source>
</evidence>
<feature type="non-terminal residue" evidence="1">
    <location>
        <position position="1"/>
    </location>
</feature>
<accession>X1DH79</accession>
<comment type="caution">
    <text evidence="1">The sequence shown here is derived from an EMBL/GenBank/DDBJ whole genome shotgun (WGS) entry which is preliminary data.</text>
</comment>
<name>X1DH79_9ZZZZ</name>